<keyword evidence="3" id="KW-1185">Reference proteome</keyword>
<proteinExistence type="predicted"/>
<reference evidence="2 3" key="1">
    <citation type="journal article" date="2019" name="Sci. Rep.">
        <title>A high-quality genome of Eragrostis curvula grass provides insights into Poaceae evolution and supports new strategies to enhance forage quality.</title>
        <authorList>
            <person name="Carballo J."/>
            <person name="Santos B.A.C.M."/>
            <person name="Zappacosta D."/>
            <person name="Garbus I."/>
            <person name="Selva J.P."/>
            <person name="Gallo C.A."/>
            <person name="Diaz A."/>
            <person name="Albertini E."/>
            <person name="Caccamo M."/>
            <person name="Echenique V."/>
        </authorList>
    </citation>
    <scope>NUCLEOTIDE SEQUENCE [LARGE SCALE GENOMIC DNA]</scope>
    <source>
        <strain evidence="3">cv. Victoria</strain>
        <tissue evidence="2">Leaf</tissue>
    </source>
</reference>
<dbReference type="Proteomes" id="UP000324897">
    <property type="component" value="Unassembled WGS sequence"/>
</dbReference>
<dbReference type="OrthoDB" id="673780at2759"/>
<evidence type="ECO:0000256" key="1">
    <source>
        <dbReference type="SAM" id="Phobius"/>
    </source>
</evidence>
<evidence type="ECO:0000313" key="3">
    <source>
        <dbReference type="Proteomes" id="UP000324897"/>
    </source>
</evidence>
<keyword evidence="1" id="KW-0472">Membrane</keyword>
<dbReference type="EMBL" id="RWGY01000031">
    <property type="protein sequence ID" value="TVU15247.1"/>
    <property type="molecule type" value="Genomic_DNA"/>
</dbReference>
<evidence type="ECO:0000313" key="2">
    <source>
        <dbReference type="EMBL" id="TVU15247.1"/>
    </source>
</evidence>
<sequence length="178" mass="19097">MEKKGAKYPGVWLDMLTEDPNEKTLIAFVLGIAIGTELLTIMSLTISNDPGDDSYSVALTAVNDFSRPAGVSGDMPLSPAFNVTLYLKNSRILWKSCFSHGKVAVSYDGVAMGDGLVPGWCAAARSTAEVSAAARGVGVQLPDGLRKRMEAELRWGSAEVDVEVKLFRDDEAQNTVLL</sequence>
<feature type="transmembrane region" description="Helical" evidence="1">
    <location>
        <begin position="25"/>
        <end position="46"/>
    </location>
</feature>
<gene>
    <name evidence="2" type="ORF">EJB05_38757</name>
</gene>
<protein>
    <submittedName>
        <fullName evidence="2">Uncharacterized protein</fullName>
    </submittedName>
</protein>
<dbReference type="PANTHER" id="PTHR33994">
    <property type="entry name" value="OS04G0515000 PROTEIN"/>
    <property type="match status" value="1"/>
</dbReference>
<dbReference type="AlphaFoldDB" id="A0A5J9TVP3"/>
<keyword evidence="1" id="KW-1133">Transmembrane helix</keyword>
<dbReference type="PANTHER" id="PTHR33994:SF28">
    <property type="entry name" value="OS04G0515200 PROTEIN"/>
    <property type="match status" value="1"/>
</dbReference>
<name>A0A5J9TVP3_9POAL</name>
<comment type="caution">
    <text evidence="2">The sequence shown here is derived from an EMBL/GenBank/DDBJ whole genome shotgun (WGS) entry which is preliminary data.</text>
</comment>
<accession>A0A5J9TVP3</accession>
<organism evidence="2 3">
    <name type="scientific">Eragrostis curvula</name>
    <name type="common">weeping love grass</name>
    <dbReference type="NCBI Taxonomy" id="38414"/>
    <lineage>
        <taxon>Eukaryota</taxon>
        <taxon>Viridiplantae</taxon>
        <taxon>Streptophyta</taxon>
        <taxon>Embryophyta</taxon>
        <taxon>Tracheophyta</taxon>
        <taxon>Spermatophyta</taxon>
        <taxon>Magnoliopsida</taxon>
        <taxon>Liliopsida</taxon>
        <taxon>Poales</taxon>
        <taxon>Poaceae</taxon>
        <taxon>PACMAD clade</taxon>
        <taxon>Chloridoideae</taxon>
        <taxon>Eragrostideae</taxon>
        <taxon>Eragrostidinae</taxon>
        <taxon>Eragrostis</taxon>
    </lineage>
</organism>
<dbReference type="Gramene" id="TVU15247">
    <property type="protein sequence ID" value="TVU15247"/>
    <property type="gene ID" value="EJB05_38757"/>
</dbReference>
<keyword evidence="1" id="KW-0812">Transmembrane</keyword>
<feature type="non-terminal residue" evidence="2">
    <location>
        <position position="178"/>
    </location>
</feature>